<evidence type="ECO:0000256" key="5">
    <source>
        <dbReference type="ARBA" id="ARBA00023040"/>
    </source>
</evidence>
<feature type="chain" id="PRO_5047276670" evidence="11">
    <location>
        <begin position="19"/>
        <end position="817"/>
    </location>
</feature>
<evidence type="ECO:0000259" key="12">
    <source>
        <dbReference type="PROSITE" id="PS50259"/>
    </source>
</evidence>
<dbReference type="SUPFAM" id="SSF53822">
    <property type="entry name" value="Periplasmic binding protein-like I"/>
    <property type="match status" value="1"/>
</dbReference>
<dbReference type="InterPro" id="IPR038550">
    <property type="entry name" value="GPCR_3_9-Cys_sf"/>
</dbReference>
<dbReference type="InterPro" id="IPR050726">
    <property type="entry name" value="mGluR"/>
</dbReference>
<keyword evidence="9" id="KW-0807">Transducer</keyword>
<dbReference type="InterPro" id="IPR001828">
    <property type="entry name" value="ANF_lig-bd_rcpt"/>
</dbReference>
<gene>
    <name evidence="14" type="primary">LOC100368806</name>
</gene>
<feature type="transmembrane region" description="Helical" evidence="10">
    <location>
        <begin position="546"/>
        <end position="571"/>
    </location>
</feature>
<dbReference type="PRINTS" id="PR00248">
    <property type="entry name" value="GPCRMGR"/>
</dbReference>
<feature type="transmembrane region" description="Helical" evidence="10">
    <location>
        <begin position="707"/>
        <end position="726"/>
    </location>
</feature>
<keyword evidence="3 10" id="KW-0812">Transmembrane</keyword>
<evidence type="ECO:0000256" key="7">
    <source>
        <dbReference type="ARBA" id="ARBA00023170"/>
    </source>
</evidence>
<dbReference type="Gene3D" id="3.40.50.2300">
    <property type="match status" value="2"/>
</dbReference>
<evidence type="ECO:0000313" key="14">
    <source>
        <dbReference type="RefSeq" id="XP_002739782.1"/>
    </source>
</evidence>
<accession>A0ABM0GXW2</accession>
<evidence type="ECO:0000256" key="2">
    <source>
        <dbReference type="ARBA" id="ARBA00022475"/>
    </source>
</evidence>
<keyword evidence="6 10" id="KW-0472">Membrane</keyword>
<keyword evidence="8" id="KW-0325">Glycoprotein</keyword>
<evidence type="ECO:0000256" key="9">
    <source>
        <dbReference type="ARBA" id="ARBA00023224"/>
    </source>
</evidence>
<feature type="signal peptide" evidence="11">
    <location>
        <begin position="1"/>
        <end position="18"/>
    </location>
</feature>
<keyword evidence="5" id="KW-0297">G-protein coupled receptor</keyword>
<feature type="transmembrane region" description="Helical" evidence="10">
    <location>
        <begin position="658"/>
        <end position="679"/>
    </location>
</feature>
<dbReference type="Proteomes" id="UP000694865">
    <property type="component" value="Unplaced"/>
</dbReference>
<dbReference type="GeneID" id="100368806"/>
<comment type="subcellular location">
    <subcellularLocation>
        <location evidence="1">Cell membrane</location>
        <topology evidence="1">Multi-pass membrane protein</topology>
    </subcellularLocation>
</comment>
<dbReference type="PANTHER" id="PTHR24060">
    <property type="entry name" value="METABOTROPIC GLUTAMATE RECEPTOR"/>
    <property type="match status" value="1"/>
</dbReference>
<dbReference type="RefSeq" id="XP_002739782.1">
    <property type="nucleotide sequence ID" value="XM_002739736.1"/>
</dbReference>
<evidence type="ECO:0000256" key="4">
    <source>
        <dbReference type="ARBA" id="ARBA00022989"/>
    </source>
</evidence>
<evidence type="ECO:0000256" key="3">
    <source>
        <dbReference type="ARBA" id="ARBA00022692"/>
    </source>
</evidence>
<evidence type="ECO:0000256" key="6">
    <source>
        <dbReference type="ARBA" id="ARBA00023136"/>
    </source>
</evidence>
<protein>
    <submittedName>
        <fullName evidence="14">Metabotropic glutamate receptor 1-like</fullName>
    </submittedName>
</protein>
<dbReference type="PROSITE" id="PS50259">
    <property type="entry name" value="G_PROTEIN_RECEP_F3_4"/>
    <property type="match status" value="1"/>
</dbReference>
<evidence type="ECO:0000313" key="13">
    <source>
        <dbReference type="Proteomes" id="UP000694865"/>
    </source>
</evidence>
<dbReference type="InterPro" id="IPR011500">
    <property type="entry name" value="GPCR_3_9-Cys_dom"/>
</dbReference>
<organism evidence="13 14">
    <name type="scientific">Saccoglossus kowalevskii</name>
    <name type="common">Acorn worm</name>
    <dbReference type="NCBI Taxonomy" id="10224"/>
    <lineage>
        <taxon>Eukaryota</taxon>
        <taxon>Metazoa</taxon>
        <taxon>Hemichordata</taxon>
        <taxon>Enteropneusta</taxon>
        <taxon>Harrimaniidae</taxon>
        <taxon>Saccoglossus</taxon>
    </lineage>
</organism>
<dbReference type="Pfam" id="PF01094">
    <property type="entry name" value="ANF_receptor"/>
    <property type="match status" value="1"/>
</dbReference>
<feature type="transmembrane region" description="Helical" evidence="10">
    <location>
        <begin position="583"/>
        <end position="604"/>
    </location>
</feature>
<dbReference type="Pfam" id="PF00003">
    <property type="entry name" value="7tm_3"/>
    <property type="match status" value="1"/>
</dbReference>
<dbReference type="PRINTS" id="PR01176">
    <property type="entry name" value="GABABRECEPTR"/>
</dbReference>
<name>A0ABM0GXW2_SACKO</name>
<dbReference type="InterPro" id="IPR000337">
    <property type="entry name" value="GPCR_3"/>
</dbReference>
<evidence type="ECO:0000256" key="11">
    <source>
        <dbReference type="SAM" id="SignalP"/>
    </source>
</evidence>
<proteinExistence type="predicted"/>
<dbReference type="Gene3D" id="2.10.50.30">
    <property type="entry name" value="GPCR, family 3, nine cysteines domain"/>
    <property type="match status" value="1"/>
</dbReference>
<feature type="transmembrane region" description="Helical" evidence="10">
    <location>
        <begin position="766"/>
        <end position="789"/>
    </location>
</feature>
<evidence type="ECO:0000256" key="8">
    <source>
        <dbReference type="ARBA" id="ARBA00023180"/>
    </source>
</evidence>
<feature type="domain" description="G-protein coupled receptors family 3 profile" evidence="12">
    <location>
        <begin position="546"/>
        <end position="804"/>
    </location>
</feature>
<feature type="transmembrane region" description="Helical" evidence="10">
    <location>
        <begin position="738"/>
        <end position="760"/>
    </location>
</feature>
<keyword evidence="4 10" id="KW-1133">Transmembrane helix</keyword>
<sequence length="817" mass="91287">MNRNIWFTCFAIHALVYGNHVPRLTDTKFYKDGDIILGGLLNLHIFDSNRECVNLDAVSVLHRVEAMVYTIEEINSRQDILPGVTIGYEIYDSCVSEDVALSATFALLENITKSDLCDGTAGVGHKLKGVVGPRRSSVSAAISRVFGLYHMPQITYMASSDELSDKSAFPFYLRAVPPDRLQVSTMMDVIRHFNWTYISLVNSDGSYGKYGANEIKRQAALLDICIATAEEVSRFANDAQIDVIVNNLLDHREASVVVIFSVVYMANRVFEGVKRANATDKFIWIGSDGVYDLVANGNGGVGHGGFFIEQFNTRSDGYESYFKTIALESSENPWLGEYWTHYNMGESQEDGFSANMGISAVIDAVYTYGFSLESMRYHLCGNGVGVCEDFLKADGRALLPYLRNSSFYGTRGLVQFDENGDLLGKYVVKNLQLINGRYERVTVGFWDSLADEEKLSMDNGAVTWGVETNPKAETPKSVCSEPCPKGHIVIPHGDVCCWDCFQCRDNEIPANNYTECRPCELLNWPDIDFMRCEPILPTYLEWNEPIAVSLISVSLIGLAISVITTFGYVIYRNKPLIKASSRELSYIMLAGVTFSYIMVFVFVAKPTLPTCVLVRLGLMLCFTVTYAPMLTKVVRIYRIFKSSSKSTKRLTMIGPTSQVIITSTIIVIQLCINVIWAIVIPPNAVLEMPIETKKRVELSCNVSAAEIGASVAWNILLIVLCCWFAFKTRKVPDNYNESRFIALSVYTTLVIWMAFIPTYITVQDSTFKVSVLSCAILLNAYVTIVCLYVPKLYAVHYVNDENVRIRFAVQVDVSNST</sequence>
<dbReference type="InterPro" id="IPR017978">
    <property type="entry name" value="GPCR_3_C"/>
</dbReference>
<keyword evidence="13" id="KW-1185">Reference proteome</keyword>
<keyword evidence="2" id="KW-1003">Cell membrane</keyword>
<dbReference type="Pfam" id="PF07562">
    <property type="entry name" value="NCD3G"/>
    <property type="match status" value="1"/>
</dbReference>
<dbReference type="InterPro" id="IPR028082">
    <property type="entry name" value="Peripla_BP_I"/>
</dbReference>
<keyword evidence="7" id="KW-0675">Receptor</keyword>
<keyword evidence="11" id="KW-0732">Signal</keyword>
<feature type="transmembrane region" description="Helical" evidence="10">
    <location>
        <begin position="616"/>
        <end position="637"/>
    </location>
</feature>
<reference evidence="14" key="1">
    <citation type="submission" date="2025-08" db="UniProtKB">
        <authorList>
            <consortium name="RefSeq"/>
        </authorList>
    </citation>
    <scope>IDENTIFICATION</scope>
    <source>
        <tissue evidence="14">Testes</tissue>
    </source>
</reference>
<evidence type="ECO:0000256" key="1">
    <source>
        <dbReference type="ARBA" id="ARBA00004651"/>
    </source>
</evidence>
<evidence type="ECO:0000256" key="10">
    <source>
        <dbReference type="SAM" id="Phobius"/>
    </source>
</evidence>